<gene>
    <name evidence="2" type="ORF">BGZ99_006777</name>
</gene>
<evidence type="ECO:0000313" key="3">
    <source>
        <dbReference type="Proteomes" id="UP000738325"/>
    </source>
</evidence>
<dbReference type="AlphaFoldDB" id="A0A9P6RFP1"/>
<feature type="non-terminal residue" evidence="2">
    <location>
        <position position="68"/>
    </location>
</feature>
<comment type="caution">
    <text evidence="2">The sequence shown here is derived from an EMBL/GenBank/DDBJ whole genome shotgun (WGS) entry which is preliminary data.</text>
</comment>
<organism evidence="2 3">
    <name type="scientific">Dissophora globulifera</name>
    <dbReference type="NCBI Taxonomy" id="979702"/>
    <lineage>
        <taxon>Eukaryota</taxon>
        <taxon>Fungi</taxon>
        <taxon>Fungi incertae sedis</taxon>
        <taxon>Mucoromycota</taxon>
        <taxon>Mortierellomycotina</taxon>
        <taxon>Mortierellomycetes</taxon>
        <taxon>Mortierellales</taxon>
        <taxon>Mortierellaceae</taxon>
        <taxon>Dissophora</taxon>
    </lineage>
</organism>
<evidence type="ECO:0000256" key="1">
    <source>
        <dbReference type="SAM" id="MobiDB-lite"/>
    </source>
</evidence>
<name>A0A9P6RFP1_9FUNG</name>
<protein>
    <submittedName>
        <fullName evidence="2">Uncharacterized protein</fullName>
    </submittedName>
</protein>
<dbReference type="Proteomes" id="UP000738325">
    <property type="component" value="Unassembled WGS sequence"/>
</dbReference>
<feature type="region of interest" description="Disordered" evidence="1">
    <location>
        <begin position="1"/>
        <end position="33"/>
    </location>
</feature>
<proteinExistence type="predicted"/>
<evidence type="ECO:0000313" key="2">
    <source>
        <dbReference type="EMBL" id="KAG0316615.1"/>
    </source>
</evidence>
<reference evidence="2" key="1">
    <citation type="journal article" date="2020" name="Fungal Divers.">
        <title>Resolving the Mortierellaceae phylogeny through synthesis of multi-gene phylogenetics and phylogenomics.</title>
        <authorList>
            <person name="Vandepol N."/>
            <person name="Liber J."/>
            <person name="Desiro A."/>
            <person name="Na H."/>
            <person name="Kennedy M."/>
            <person name="Barry K."/>
            <person name="Grigoriev I.V."/>
            <person name="Miller A.N."/>
            <person name="O'Donnell K."/>
            <person name="Stajich J.E."/>
            <person name="Bonito G."/>
        </authorList>
    </citation>
    <scope>NUCLEOTIDE SEQUENCE</scope>
    <source>
        <strain evidence="2">REB-010B</strain>
    </source>
</reference>
<keyword evidence="3" id="KW-1185">Reference proteome</keyword>
<sequence length="68" mass="7596">MDDPFQSVPRVELQPPQSSVDIDEQSSHDAPSATAIESKVARGFDKVMQDMNKFITYANGLSREIITR</sequence>
<accession>A0A9P6RFP1</accession>
<dbReference type="EMBL" id="JAAAIP010000469">
    <property type="protein sequence ID" value="KAG0316615.1"/>
    <property type="molecule type" value="Genomic_DNA"/>
</dbReference>